<protein>
    <submittedName>
        <fullName evidence="4">Calcineurin-like phosphoesterase</fullName>
    </submittedName>
</protein>
<feature type="chain" id="PRO_5046563974" evidence="2">
    <location>
        <begin position="29"/>
        <end position="318"/>
    </location>
</feature>
<dbReference type="PANTHER" id="PTHR22953:SF153">
    <property type="entry name" value="PURPLE ACID PHOSPHATASE"/>
    <property type="match status" value="1"/>
</dbReference>
<dbReference type="Pfam" id="PF00149">
    <property type="entry name" value="Metallophos"/>
    <property type="match status" value="1"/>
</dbReference>
<dbReference type="InterPro" id="IPR039331">
    <property type="entry name" value="PAPs-like"/>
</dbReference>
<accession>A0ABY1PS48</accession>
<name>A0ABY1PS48_9BURK</name>
<dbReference type="EMBL" id="FXUL01000001">
    <property type="protein sequence ID" value="SMP44503.1"/>
    <property type="molecule type" value="Genomic_DNA"/>
</dbReference>
<sequence length="318" mass="34261">MPQRFRIALTVRRLAGAALIATLIAALAGCAAPPAPHGFRGAPLTVYAAGDIADCRYRMPESSGAAATAWLVEAGLAAHPGARVLTLGDHTYPVGTPAEFSDCYEPTWGRFRERTLPTPGNHEYYTPGAPGYYAYFGATAVPEQDGYYSVQLGKWHVISLNSTLRGARADAQLAWLKDDLARHPALCTLAFWHHPRYSSGGHAGNAFMAPLWQALADGGVDLALAGHDHDYERFAPQDAHGVRDDARGMRQFVVGTGGAWLTPMRFAADNSEARNNFSLGVLRLDLFDNGYTWEFLAVASETDPGVAAYTDRGATPCH</sequence>
<evidence type="ECO:0000256" key="2">
    <source>
        <dbReference type="SAM" id="SignalP"/>
    </source>
</evidence>
<reference evidence="4 5" key="1">
    <citation type="submission" date="2017-05" db="EMBL/GenBank/DDBJ databases">
        <authorList>
            <person name="Varghese N."/>
            <person name="Submissions S."/>
        </authorList>
    </citation>
    <scope>NUCLEOTIDE SEQUENCE [LARGE SCALE GENOMIC DNA]</scope>
    <source>
        <strain evidence="4 5">DSM 26001</strain>
    </source>
</reference>
<dbReference type="Gene3D" id="3.60.21.10">
    <property type="match status" value="1"/>
</dbReference>
<evidence type="ECO:0000256" key="1">
    <source>
        <dbReference type="ARBA" id="ARBA00022729"/>
    </source>
</evidence>
<dbReference type="PANTHER" id="PTHR22953">
    <property type="entry name" value="ACID PHOSPHATASE RELATED"/>
    <property type="match status" value="1"/>
</dbReference>
<keyword evidence="5" id="KW-1185">Reference proteome</keyword>
<dbReference type="Proteomes" id="UP001158049">
    <property type="component" value="Unassembled WGS sequence"/>
</dbReference>
<proteinExistence type="predicted"/>
<comment type="caution">
    <text evidence="4">The sequence shown here is derived from an EMBL/GenBank/DDBJ whole genome shotgun (WGS) entry which is preliminary data.</text>
</comment>
<dbReference type="SUPFAM" id="SSF56300">
    <property type="entry name" value="Metallo-dependent phosphatases"/>
    <property type="match status" value="1"/>
</dbReference>
<feature type="domain" description="Calcineurin-like phosphoesterase" evidence="3">
    <location>
        <begin position="46"/>
        <end position="231"/>
    </location>
</feature>
<evidence type="ECO:0000259" key="3">
    <source>
        <dbReference type="Pfam" id="PF00149"/>
    </source>
</evidence>
<dbReference type="PROSITE" id="PS51257">
    <property type="entry name" value="PROKAR_LIPOPROTEIN"/>
    <property type="match status" value="1"/>
</dbReference>
<dbReference type="InterPro" id="IPR004843">
    <property type="entry name" value="Calcineurin-like_PHP"/>
</dbReference>
<feature type="signal peptide" evidence="2">
    <location>
        <begin position="1"/>
        <end position="28"/>
    </location>
</feature>
<gene>
    <name evidence="4" type="ORF">SAMN06295970_101434</name>
</gene>
<evidence type="ECO:0000313" key="5">
    <source>
        <dbReference type="Proteomes" id="UP001158049"/>
    </source>
</evidence>
<keyword evidence="1 2" id="KW-0732">Signal</keyword>
<dbReference type="RefSeq" id="WP_283440577.1">
    <property type="nucleotide sequence ID" value="NZ_FXUL01000001.1"/>
</dbReference>
<dbReference type="InterPro" id="IPR029052">
    <property type="entry name" value="Metallo-depent_PP-like"/>
</dbReference>
<organism evidence="4 5">
    <name type="scientific">Noviherbaspirillum suwonense</name>
    <dbReference type="NCBI Taxonomy" id="1224511"/>
    <lineage>
        <taxon>Bacteria</taxon>
        <taxon>Pseudomonadati</taxon>
        <taxon>Pseudomonadota</taxon>
        <taxon>Betaproteobacteria</taxon>
        <taxon>Burkholderiales</taxon>
        <taxon>Oxalobacteraceae</taxon>
        <taxon>Noviherbaspirillum</taxon>
    </lineage>
</organism>
<evidence type="ECO:0000313" key="4">
    <source>
        <dbReference type="EMBL" id="SMP44503.1"/>
    </source>
</evidence>